<dbReference type="AlphaFoldDB" id="A0A1H9QXQ2"/>
<gene>
    <name evidence="2" type="ORF">SAMN05216548_1401</name>
</gene>
<feature type="domain" description="NADP-dependent oxidoreductase" evidence="1">
    <location>
        <begin position="21"/>
        <end position="86"/>
    </location>
</feature>
<accession>A0A1H9QXQ2</accession>
<dbReference type="GO" id="GO:0005829">
    <property type="term" value="C:cytosol"/>
    <property type="evidence" value="ECO:0007669"/>
    <property type="project" value="TreeGrafter"/>
</dbReference>
<feature type="non-terminal residue" evidence="2">
    <location>
        <position position="86"/>
    </location>
</feature>
<evidence type="ECO:0000313" key="3">
    <source>
        <dbReference type="Proteomes" id="UP000199647"/>
    </source>
</evidence>
<reference evidence="2 3" key="1">
    <citation type="submission" date="2016-10" db="EMBL/GenBank/DDBJ databases">
        <authorList>
            <person name="de Groot N.N."/>
        </authorList>
    </citation>
    <scope>NUCLEOTIDE SEQUENCE [LARGE SCALE GENOMIC DNA]</scope>
    <source>
        <strain evidence="2 3">A52C2</strain>
    </source>
</reference>
<dbReference type="InterPro" id="IPR036812">
    <property type="entry name" value="NAD(P)_OxRdtase_dom_sf"/>
</dbReference>
<dbReference type="STRING" id="1855383.SAMN05216548_1401"/>
<dbReference type="OrthoDB" id="9768851at2"/>
<dbReference type="RefSeq" id="WP_143062087.1">
    <property type="nucleotide sequence ID" value="NZ_FOFG01000040.1"/>
</dbReference>
<evidence type="ECO:0000259" key="1">
    <source>
        <dbReference type="Pfam" id="PF00248"/>
    </source>
</evidence>
<dbReference type="PANTHER" id="PTHR42686">
    <property type="entry name" value="GH17980P-RELATED"/>
    <property type="match status" value="1"/>
</dbReference>
<dbReference type="InterPro" id="IPR023210">
    <property type="entry name" value="NADP_OxRdtase_dom"/>
</dbReference>
<sequence>MDITATRGIGRTGLRTTLASFGGASIGNLYKAVTDEEAHAVLSMAWDAGIRTFDTAPRYGHGLSERRLGDFLRDKPRDSYVLSTKV</sequence>
<name>A0A1H9QXQ2_9HYPH</name>
<dbReference type="PANTHER" id="PTHR42686:SF1">
    <property type="entry name" value="GH17980P-RELATED"/>
    <property type="match status" value="1"/>
</dbReference>
<dbReference type="InterPro" id="IPR020471">
    <property type="entry name" value="AKR"/>
</dbReference>
<dbReference type="Proteomes" id="UP000199647">
    <property type="component" value="Unassembled WGS sequence"/>
</dbReference>
<dbReference type="SUPFAM" id="SSF51430">
    <property type="entry name" value="NAD(P)-linked oxidoreductase"/>
    <property type="match status" value="1"/>
</dbReference>
<organism evidence="2 3">
    <name type="scientific">Faunimonas pinastri</name>
    <dbReference type="NCBI Taxonomy" id="1855383"/>
    <lineage>
        <taxon>Bacteria</taxon>
        <taxon>Pseudomonadati</taxon>
        <taxon>Pseudomonadota</taxon>
        <taxon>Alphaproteobacteria</taxon>
        <taxon>Hyphomicrobiales</taxon>
        <taxon>Afifellaceae</taxon>
        <taxon>Faunimonas</taxon>
    </lineage>
</organism>
<protein>
    <submittedName>
        <fullName evidence="2">D-threo-aldose 1-dehydrogenase</fullName>
    </submittedName>
</protein>
<evidence type="ECO:0000313" key="2">
    <source>
        <dbReference type="EMBL" id="SER65238.1"/>
    </source>
</evidence>
<dbReference type="Gene3D" id="3.20.20.100">
    <property type="entry name" value="NADP-dependent oxidoreductase domain"/>
    <property type="match status" value="1"/>
</dbReference>
<dbReference type="GO" id="GO:0016491">
    <property type="term" value="F:oxidoreductase activity"/>
    <property type="evidence" value="ECO:0007669"/>
    <property type="project" value="InterPro"/>
</dbReference>
<dbReference type="Pfam" id="PF00248">
    <property type="entry name" value="Aldo_ket_red"/>
    <property type="match status" value="1"/>
</dbReference>
<keyword evidence="3" id="KW-1185">Reference proteome</keyword>
<proteinExistence type="predicted"/>
<dbReference type="EMBL" id="FOFG01000040">
    <property type="protein sequence ID" value="SER65238.1"/>
    <property type="molecule type" value="Genomic_DNA"/>
</dbReference>